<keyword evidence="2" id="KW-1185">Reference proteome</keyword>
<dbReference type="Proteomes" id="UP001519460">
    <property type="component" value="Unassembled WGS sequence"/>
</dbReference>
<comment type="caution">
    <text evidence="1">The sequence shown here is derived from an EMBL/GenBank/DDBJ whole genome shotgun (WGS) entry which is preliminary data.</text>
</comment>
<protein>
    <submittedName>
        <fullName evidence="1">Uncharacterized protein</fullName>
    </submittedName>
</protein>
<organism evidence="1 2">
    <name type="scientific">Batillaria attramentaria</name>
    <dbReference type="NCBI Taxonomy" id="370345"/>
    <lineage>
        <taxon>Eukaryota</taxon>
        <taxon>Metazoa</taxon>
        <taxon>Spiralia</taxon>
        <taxon>Lophotrochozoa</taxon>
        <taxon>Mollusca</taxon>
        <taxon>Gastropoda</taxon>
        <taxon>Caenogastropoda</taxon>
        <taxon>Sorbeoconcha</taxon>
        <taxon>Cerithioidea</taxon>
        <taxon>Batillariidae</taxon>
        <taxon>Batillaria</taxon>
    </lineage>
</organism>
<name>A0ABD0KNL0_9CAEN</name>
<accession>A0ABD0KNL0</accession>
<evidence type="ECO:0000313" key="1">
    <source>
        <dbReference type="EMBL" id="KAK7488502.1"/>
    </source>
</evidence>
<gene>
    <name evidence="1" type="ORF">BaRGS_00020287</name>
</gene>
<dbReference type="AlphaFoldDB" id="A0ABD0KNL0"/>
<reference evidence="1 2" key="1">
    <citation type="journal article" date="2023" name="Sci. Data">
        <title>Genome assembly of the Korean intertidal mud-creeper Batillaria attramentaria.</title>
        <authorList>
            <person name="Patra A.K."/>
            <person name="Ho P.T."/>
            <person name="Jun S."/>
            <person name="Lee S.J."/>
            <person name="Kim Y."/>
            <person name="Won Y.J."/>
        </authorList>
    </citation>
    <scope>NUCLEOTIDE SEQUENCE [LARGE SCALE GENOMIC DNA]</scope>
    <source>
        <strain evidence="1">Wonlab-2016</strain>
    </source>
</reference>
<evidence type="ECO:0000313" key="2">
    <source>
        <dbReference type="Proteomes" id="UP001519460"/>
    </source>
</evidence>
<sequence length="85" mass="8886">MQLANPMPAAGNEVTKPVSETGVVDAVLRSTVDVTKGKSQGDKPRLGPHLDHACSPSQCLETIGTALTDTCDEYVSKATECQTSP</sequence>
<dbReference type="EMBL" id="JACVVK020000150">
    <property type="protein sequence ID" value="KAK7488502.1"/>
    <property type="molecule type" value="Genomic_DNA"/>
</dbReference>
<proteinExistence type="predicted"/>